<name>A0A1C7MEB6_GRIFR</name>
<protein>
    <submittedName>
        <fullName evidence="1">Uncharacterized protein</fullName>
    </submittedName>
</protein>
<evidence type="ECO:0000313" key="1">
    <source>
        <dbReference type="EMBL" id="OBZ74736.1"/>
    </source>
</evidence>
<keyword evidence="2" id="KW-1185">Reference proteome</keyword>
<proteinExistence type="predicted"/>
<gene>
    <name evidence="1" type="ORF">A0H81_05278</name>
</gene>
<dbReference type="Proteomes" id="UP000092993">
    <property type="component" value="Unassembled WGS sequence"/>
</dbReference>
<reference evidence="1 2" key="1">
    <citation type="submission" date="2016-03" db="EMBL/GenBank/DDBJ databases">
        <title>Whole genome sequencing of Grifola frondosa 9006-11.</title>
        <authorList>
            <person name="Min B."/>
            <person name="Park H."/>
            <person name="Kim J.-G."/>
            <person name="Cho H."/>
            <person name="Oh Y.-L."/>
            <person name="Kong W.-S."/>
            <person name="Choi I.-G."/>
        </authorList>
    </citation>
    <scope>NUCLEOTIDE SEQUENCE [LARGE SCALE GENOMIC DNA]</scope>
    <source>
        <strain evidence="1 2">9006-11</strain>
    </source>
</reference>
<dbReference type="AlphaFoldDB" id="A0A1C7MEB6"/>
<comment type="caution">
    <text evidence="1">The sequence shown here is derived from an EMBL/GenBank/DDBJ whole genome shotgun (WGS) entry which is preliminary data.</text>
</comment>
<organism evidence="1 2">
    <name type="scientific">Grifola frondosa</name>
    <name type="common">Maitake</name>
    <name type="synonym">Polyporus frondosus</name>
    <dbReference type="NCBI Taxonomy" id="5627"/>
    <lineage>
        <taxon>Eukaryota</taxon>
        <taxon>Fungi</taxon>
        <taxon>Dikarya</taxon>
        <taxon>Basidiomycota</taxon>
        <taxon>Agaricomycotina</taxon>
        <taxon>Agaricomycetes</taxon>
        <taxon>Polyporales</taxon>
        <taxon>Grifolaceae</taxon>
        <taxon>Grifola</taxon>
    </lineage>
</organism>
<accession>A0A1C7MEB6</accession>
<evidence type="ECO:0000313" key="2">
    <source>
        <dbReference type="Proteomes" id="UP000092993"/>
    </source>
</evidence>
<sequence length="124" mass="13882">MTNEMPILYPQPTKTTTCAGGKIRTNATDQAVASLYAGDGRQRRLQHHRLLCVSVAALGHQKRTVASPELLPKYSVSTRGGKVELPNMRVNLSLFLYTRRATRLWVPFEFVLGLQTSSHYRVIA</sequence>
<dbReference type="EMBL" id="LUGG01000005">
    <property type="protein sequence ID" value="OBZ74736.1"/>
    <property type="molecule type" value="Genomic_DNA"/>
</dbReference>